<dbReference type="PANTHER" id="PTHR46086">
    <property type="entry name" value="ALPHA/BETA-HYDROLASES SUPERFAMILY PROTEIN"/>
    <property type="match status" value="1"/>
</dbReference>
<dbReference type="RefSeq" id="WP_141924908.1">
    <property type="nucleotide sequence ID" value="NZ_VFQC01000001.1"/>
</dbReference>
<gene>
    <name evidence="3" type="ORF">FHX37_3586</name>
</gene>
<protein>
    <submittedName>
        <fullName evidence="3">Triacylglycerol lipase</fullName>
    </submittedName>
</protein>
<name>A0A543NNY7_9ACTN</name>
<proteinExistence type="predicted"/>
<dbReference type="Gene3D" id="3.40.50.1820">
    <property type="entry name" value="alpha/beta hydrolase"/>
    <property type="match status" value="1"/>
</dbReference>
<dbReference type="SUPFAM" id="SSF53474">
    <property type="entry name" value="alpha/beta-Hydrolases"/>
    <property type="match status" value="1"/>
</dbReference>
<evidence type="ECO:0000256" key="1">
    <source>
        <dbReference type="SAM" id="MobiDB-lite"/>
    </source>
</evidence>
<dbReference type="InterPro" id="IPR002921">
    <property type="entry name" value="Fungal_lipase-type"/>
</dbReference>
<evidence type="ECO:0000313" key="4">
    <source>
        <dbReference type="Proteomes" id="UP000317422"/>
    </source>
</evidence>
<comment type="caution">
    <text evidence="3">The sequence shown here is derived from an EMBL/GenBank/DDBJ whole genome shotgun (WGS) entry which is preliminary data.</text>
</comment>
<dbReference type="GO" id="GO:0006629">
    <property type="term" value="P:lipid metabolic process"/>
    <property type="evidence" value="ECO:0007669"/>
    <property type="project" value="InterPro"/>
</dbReference>
<evidence type="ECO:0000313" key="3">
    <source>
        <dbReference type="EMBL" id="TQN33560.1"/>
    </source>
</evidence>
<organism evidence="3 4">
    <name type="scientific">Haloactinospora alba</name>
    <dbReference type="NCBI Taxonomy" id="405555"/>
    <lineage>
        <taxon>Bacteria</taxon>
        <taxon>Bacillati</taxon>
        <taxon>Actinomycetota</taxon>
        <taxon>Actinomycetes</taxon>
        <taxon>Streptosporangiales</taxon>
        <taxon>Nocardiopsidaceae</taxon>
        <taxon>Haloactinospora</taxon>
    </lineage>
</organism>
<dbReference type="OrthoDB" id="5522031at2"/>
<accession>A0A543NNY7</accession>
<dbReference type="EMBL" id="VFQC01000001">
    <property type="protein sequence ID" value="TQN33560.1"/>
    <property type="molecule type" value="Genomic_DNA"/>
</dbReference>
<dbReference type="InterPro" id="IPR044819">
    <property type="entry name" value="OBL-like"/>
</dbReference>
<sequence>MTAPTFDHTTTRHTGKHAHCMALAAQLAYKDEDEVHRQTGEWGFDEARFFRVEHEQQLPLDDTQAYVAASEDMVVLAFRGTEPAEIRDWLSDANAPMVPDESGTGNVHMGFHQALDAVFPRVLDALAELHTDEKSLWVTGHSLGGALAMLAAARLCFDEPGILADGLYTFGQPRTCDAALADAFDEEFQGRSFRFVNNNDIVPQVPPDPPYRHVAEQRYIDSRGRVREEETSLLGGVTDSVRGHTADPLSPGADALRDHPMARYVSALENDAA</sequence>
<feature type="domain" description="Fungal lipase-type" evidence="2">
    <location>
        <begin position="75"/>
        <end position="207"/>
    </location>
</feature>
<dbReference type="AlphaFoldDB" id="A0A543NNY7"/>
<dbReference type="GO" id="GO:0004806">
    <property type="term" value="F:triacylglycerol lipase activity"/>
    <property type="evidence" value="ECO:0007669"/>
    <property type="project" value="InterPro"/>
</dbReference>
<dbReference type="PANTHER" id="PTHR46086:SF3">
    <property type="entry name" value="TRIACYLGLYCEROL LIPASE OBL1"/>
    <property type="match status" value="1"/>
</dbReference>
<evidence type="ECO:0000259" key="2">
    <source>
        <dbReference type="Pfam" id="PF01764"/>
    </source>
</evidence>
<dbReference type="InterPro" id="IPR029058">
    <property type="entry name" value="AB_hydrolase_fold"/>
</dbReference>
<reference evidence="3 4" key="1">
    <citation type="submission" date="2019-06" db="EMBL/GenBank/DDBJ databases">
        <title>Sequencing the genomes of 1000 actinobacteria strains.</title>
        <authorList>
            <person name="Klenk H.-P."/>
        </authorList>
    </citation>
    <scope>NUCLEOTIDE SEQUENCE [LARGE SCALE GENOMIC DNA]</scope>
    <source>
        <strain evidence="3 4">DSM 45015</strain>
    </source>
</reference>
<dbReference type="Proteomes" id="UP000317422">
    <property type="component" value="Unassembled WGS sequence"/>
</dbReference>
<feature type="region of interest" description="Disordered" evidence="1">
    <location>
        <begin position="238"/>
        <end position="257"/>
    </location>
</feature>
<keyword evidence="4" id="KW-1185">Reference proteome</keyword>
<dbReference type="CDD" id="cd00519">
    <property type="entry name" value="Lipase_3"/>
    <property type="match status" value="1"/>
</dbReference>
<dbReference type="Pfam" id="PF01764">
    <property type="entry name" value="Lipase_3"/>
    <property type="match status" value="1"/>
</dbReference>